<reference evidence="12 13" key="1">
    <citation type="journal article" date="2016" name="Nat. Commun.">
        <title>Thousands of microbial genomes shed light on interconnected biogeochemical processes in an aquifer system.</title>
        <authorList>
            <person name="Anantharaman K."/>
            <person name="Brown C.T."/>
            <person name="Hug L.A."/>
            <person name="Sharon I."/>
            <person name="Castelle C.J."/>
            <person name="Probst A.J."/>
            <person name="Thomas B.C."/>
            <person name="Singh A."/>
            <person name="Wilkins M.J."/>
            <person name="Karaoz U."/>
            <person name="Brodie E.L."/>
            <person name="Williams K.H."/>
            <person name="Hubbard S.S."/>
            <person name="Banfield J.F."/>
        </authorList>
    </citation>
    <scope>NUCLEOTIDE SEQUENCE [LARGE SCALE GENOMIC DNA]</scope>
</reference>
<keyword evidence="6" id="KW-0560">Oxidoreductase</keyword>
<evidence type="ECO:0000259" key="11">
    <source>
        <dbReference type="SMART" id="SM00756"/>
    </source>
</evidence>
<dbReference type="GO" id="GO:0016491">
    <property type="term" value="F:oxidoreductase activity"/>
    <property type="evidence" value="ECO:0007669"/>
    <property type="project" value="UniProtKB-KW"/>
</dbReference>
<dbReference type="AlphaFoldDB" id="A0A1F6Y7G8"/>
<dbReference type="CDD" id="cd12916">
    <property type="entry name" value="VKOR_1"/>
    <property type="match status" value="1"/>
</dbReference>
<feature type="transmembrane region" description="Helical" evidence="10">
    <location>
        <begin position="81"/>
        <end position="102"/>
    </location>
</feature>
<keyword evidence="4" id="KW-0874">Quinone</keyword>
<dbReference type="GO" id="GO:0016020">
    <property type="term" value="C:membrane"/>
    <property type="evidence" value="ECO:0007669"/>
    <property type="project" value="UniProtKB-SubCell"/>
</dbReference>
<dbReference type="InterPro" id="IPR038354">
    <property type="entry name" value="VKOR_sf"/>
</dbReference>
<keyword evidence="3 10" id="KW-0812">Transmembrane</keyword>
<evidence type="ECO:0000256" key="3">
    <source>
        <dbReference type="ARBA" id="ARBA00022692"/>
    </source>
</evidence>
<dbReference type="GO" id="GO:0048038">
    <property type="term" value="F:quinone binding"/>
    <property type="evidence" value="ECO:0007669"/>
    <property type="project" value="UniProtKB-KW"/>
</dbReference>
<evidence type="ECO:0000256" key="8">
    <source>
        <dbReference type="ARBA" id="ARBA00023157"/>
    </source>
</evidence>
<keyword evidence="9" id="KW-0676">Redox-active center</keyword>
<keyword evidence="8" id="KW-1015">Disulfide bond</keyword>
<dbReference type="Pfam" id="PF07884">
    <property type="entry name" value="VKOR"/>
    <property type="match status" value="1"/>
</dbReference>
<feature type="transmembrane region" description="Helical" evidence="10">
    <location>
        <begin position="6"/>
        <end position="23"/>
    </location>
</feature>
<dbReference type="InterPro" id="IPR044698">
    <property type="entry name" value="VKOR/LTO1"/>
</dbReference>
<evidence type="ECO:0000313" key="13">
    <source>
        <dbReference type="Proteomes" id="UP000178645"/>
    </source>
</evidence>
<organism evidence="12 13">
    <name type="scientific">Candidatus Nomurabacteria bacterium RIFCSPLOWO2_12_FULL_44_11</name>
    <dbReference type="NCBI Taxonomy" id="1801796"/>
    <lineage>
        <taxon>Bacteria</taxon>
        <taxon>Candidatus Nomuraibacteriota</taxon>
    </lineage>
</organism>
<proteinExistence type="inferred from homology"/>
<dbReference type="PANTHER" id="PTHR34573">
    <property type="entry name" value="VKC DOMAIN-CONTAINING PROTEIN"/>
    <property type="match status" value="1"/>
</dbReference>
<evidence type="ECO:0000256" key="6">
    <source>
        <dbReference type="ARBA" id="ARBA00023002"/>
    </source>
</evidence>
<evidence type="ECO:0000256" key="9">
    <source>
        <dbReference type="ARBA" id="ARBA00023284"/>
    </source>
</evidence>
<keyword evidence="7 10" id="KW-0472">Membrane</keyword>
<dbReference type="Proteomes" id="UP000178645">
    <property type="component" value="Unassembled WGS sequence"/>
</dbReference>
<feature type="domain" description="Vitamin K epoxide reductase" evidence="11">
    <location>
        <begin position="1"/>
        <end position="131"/>
    </location>
</feature>
<protein>
    <recommendedName>
        <fullName evidence="11">Vitamin K epoxide reductase domain-containing protein</fullName>
    </recommendedName>
</protein>
<dbReference type="Gene3D" id="1.20.1440.130">
    <property type="entry name" value="VKOR domain"/>
    <property type="match status" value="1"/>
</dbReference>
<dbReference type="EMBL" id="MFVU01000008">
    <property type="protein sequence ID" value="OGJ02334.1"/>
    <property type="molecule type" value="Genomic_DNA"/>
</dbReference>
<evidence type="ECO:0000256" key="4">
    <source>
        <dbReference type="ARBA" id="ARBA00022719"/>
    </source>
</evidence>
<name>A0A1F6Y7G8_9BACT</name>
<evidence type="ECO:0000256" key="10">
    <source>
        <dbReference type="SAM" id="Phobius"/>
    </source>
</evidence>
<evidence type="ECO:0000313" key="12">
    <source>
        <dbReference type="EMBL" id="OGJ02334.1"/>
    </source>
</evidence>
<sequence>MNTITFLYVFGAIGILDTMYLMYHKWKGTDVACIFFPKEWCHKVQYAPQSKTFGIPNAVAGFCMYAAILVLTWFYTAGAVALWPILALVTVGFLFSLYFMYVQGFILRAFCTWCVISFINFSVMFIAVWFF</sequence>
<dbReference type="SMART" id="SM00756">
    <property type="entry name" value="VKc"/>
    <property type="match status" value="1"/>
</dbReference>
<keyword evidence="5 10" id="KW-1133">Transmembrane helix</keyword>
<gene>
    <name evidence="12" type="ORF">A3G53_03000</name>
</gene>
<comment type="caution">
    <text evidence="12">The sequence shown here is derived from an EMBL/GenBank/DDBJ whole genome shotgun (WGS) entry which is preliminary data.</text>
</comment>
<comment type="subcellular location">
    <subcellularLocation>
        <location evidence="1">Membrane</location>
        <topology evidence="1">Multi-pass membrane protein</topology>
    </subcellularLocation>
</comment>
<evidence type="ECO:0000256" key="7">
    <source>
        <dbReference type="ARBA" id="ARBA00023136"/>
    </source>
</evidence>
<evidence type="ECO:0000256" key="1">
    <source>
        <dbReference type="ARBA" id="ARBA00004141"/>
    </source>
</evidence>
<dbReference type="InterPro" id="IPR012932">
    <property type="entry name" value="VKOR"/>
</dbReference>
<feature type="transmembrane region" description="Helical" evidence="10">
    <location>
        <begin position="53"/>
        <end position="75"/>
    </location>
</feature>
<feature type="transmembrane region" description="Helical" evidence="10">
    <location>
        <begin position="109"/>
        <end position="130"/>
    </location>
</feature>
<dbReference type="PANTHER" id="PTHR34573:SF1">
    <property type="entry name" value="VITAMIN K EPOXIDE REDUCTASE DOMAIN-CONTAINING PROTEIN"/>
    <property type="match status" value="1"/>
</dbReference>
<accession>A0A1F6Y7G8</accession>
<evidence type="ECO:0000256" key="5">
    <source>
        <dbReference type="ARBA" id="ARBA00022989"/>
    </source>
</evidence>
<comment type="similarity">
    <text evidence="2">Belongs to the VKOR family.</text>
</comment>
<evidence type="ECO:0000256" key="2">
    <source>
        <dbReference type="ARBA" id="ARBA00006214"/>
    </source>
</evidence>